<feature type="domain" description="RING-type" evidence="2">
    <location>
        <begin position="618"/>
        <end position="657"/>
    </location>
</feature>
<dbReference type="InterPro" id="IPR001841">
    <property type="entry name" value="Znf_RING"/>
</dbReference>
<dbReference type="Gene3D" id="3.30.40.10">
    <property type="entry name" value="Zinc/RING finger domain, C3HC4 (zinc finger)"/>
    <property type="match status" value="1"/>
</dbReference>
<keyword evidence="4" id="KW-1185">Reference proteome</keyword>
<evidence type="ECO:0000313" key="3">
    <source>
        <dbReference type="EMBL" id="ANZ77515.1"/>
    </source>
</evidence>
<dbReference type="Proteomes" id="UP000094565">
    <property type="component" value="Chromosome 4"/>
</dbReference>
<dbReference type="Pfam" id="PF13639">
    <property type="entry name" value="zf-RING_2"/>
    <property type="match status" value="1"/>
</dbReference>
<sequence length="670" mass="75602">MNNLRPDFEALVIDSSFTDESLASKLRMMDLSDITQLKVTNGELTKFKLPEDIVFPSLTSCLFVSNPTRPFYVPPRRPDIETDRDSGKLAEIDVDLATSFPLIEALTITQCTKLSKVELFHGKNSKELATLNVSKSFTSFKAFSQFLNHALDHSPSLKDLHGSWLTLEDAHNNVLEISLDKCPQLEVIFFQNIEAFSSVLLHSKETHQVKRFSFQQTTGLKTIQLDPTITIEDALTIGDYKGETKLQTDISAFTGCKSITLSGRCWRDFNFENAKFENLLQLSVLRSSPIVSSESLLYVYEKEGEYSKDEAMEIQDSILRTLSHHEHFPSLNLLTSEFVQDVDLFVDLLNRLPTLLVSFDVWDKTNTKPFELCKPTKLDRVNIENGQYPLIKISNQDSLDEISINCLPKCSSIEISDCSTLSLVEIYSLEEKFSIVVKNCPELAEIRLEKVEHIESLEVDESCKYLEELVVENGKPFNMKIPQSVLDYLRLVSLGEIDELSASLSNATTIYIFSESSLKNLELRNTKELRELYVNGFPTRFTIEDVPKLEHVTASEGSGVYAHFKSILALADAKNPLKSHSIIDNVSDDLTEAGSFYGGKVYQNGEDKYCHFEGDRSCPICLDELTEECIILSCGHPLHDECLKELLKDSGDCPLCNSKLRGQSFELKAF</sequence>
<keyword evidence="1" id="KW-0479">Metal-binding</keyword>
<reference evidence="3 4" key="1">
    <citation type="submission" date="2016-02" db="EMBL/GenBank/DDBJ databases">
        <title>Comparative genomic and transcriptomic foundation for Pichia pastoris.</title>
        <authorList>
            <person name="Love K.R."/>
            <person name="Shah K.A."/>
            <person name="Whittaker C.A."/>
            <person name="Wu J."/>
            <person name="Bartlett M.C."/>
            <person name="Ma D."/>
            <person name="Leeson R.L."/>
            <person name="Priest M."/>
            <person name="Young S.K."/>
            <person name="Love J.C."/>
        </authorList>
    </citation>
    <scope>NUCLEOTIDE SEQUENCE [LARGE SCALE GENOMIC DNA]</scope>
    <source>
        <strain evidence="3 4">ATCC 28485</strain>
    </source>
</reference>
<keyword evidence="1" id="KW-0863">Zinc-finger</keyword>
<accession>A0A1B2JI25</accession>
<dbReference type="GO" id="GO:0008270">
    <property type="term" value="F:zinc ion binding"/>
    <property type="evidence" value="ECO:0007669"/>
    <property type="project" value="UniProtKB-KW"/>
</dbReference>
<gene>
    <name evidence="3" type="ORF">ATY40_BA7504752</name>
</gene>
<evidence type="ECO:0000259" key="2">
    <source>
        <dbReference type="PROSITE" id="PS50089"/>
    </source>
</evidence>
<dbReference type="OrthoDB" id="8062037at2759"/>
<proteinExistence type="predicted"/>
<evidence type="ECO:0000256" key="1">
    <source>
        <dbReference type="PROSITE-ProRule" id="PRU00175"/>
    </source>
</evidence>
<dbReference type="SUPFAM" id="SSF57850">
    <property type="entry name" value="RING/U-box"/>
    <property type="match status" value="1"/>
</dbReference>
<evidence type="ECO:0000313" key="4">
    <source>
        <dbReference type="Proteomes" id="UP000094565"/>
    </source>
</evidence>
<dbReference type="PROSITE" id="PS50089">
    <property type="entry name" value="ZF_RING_2"/>
    <property type="match status" value="1"/>
</dbReference>
<dbReference type="EMBL" id="CP014587">
    <property type="protein sequence ID" value="ANZ77515.1"/>
    <property type="molecule type" value="Genomic_DNA"/>
</dbReference>
<name>A0A1B2JI25_PICPA</name>
<keyword evidence="1" id="KW-0862">Zinc</keyword>
<dbReference type="InterPro" id="IPR013083">
    <property type="entry name" value="Znf_RING/FYVE/PHD"/>
</dbReference>
<organism evidence="3 4">
    <name type="scientific">Komagataella pastoris</name>
    <name type="common">Yeast</name>
    <name type="synonym">Pichia pastoris</name>
    <dbReference type="NCBI Taxonomy" id="4922"/>
    <lineage>
        <taxon>Eukaryota</taxon>
        <taxon>Fungi</taxon>
        <taxon>Dikarya</taxon>
        <taxon>Ascomycota</taxon>
        <taxon>Saccharomycotina</taxon>
        <taxon>Pichiomycetes</taxon>
        <taxon>Pichiales</taxon>
        <taxon>Pichiaceae</taxon>
        <taxon>Komagataella</taxon>
    </lineage>
</organism>
<protein>
    <submittedName>
        <fullName evidence="3">BA75_04752T0</fullName>
    </submittedName>
</protein>
<dbReference type="AlphaFoldDB" id="A0A1B2JI25"/>
<dbReference type="SMART" id="SM00184">
    <property type="entry name" value="RING"/>
    <property type="match status" value="1"/>
</dbReference>